<dbReference type="Proteomes" id="UP001183202">
    <property type="component" value="Unassembled WGS sequence"/>
</dbReference>
<evidence type="ECO:0000313" key="2">
    <source>
        <dbReference type="Proteomes" id="UP001183202"/>
    </source>
</evidence>
<keyword evidence="2" id="KW-1185">Reference proteome</keyword>
<dbReference type="Gene3D" id="2.60.120.620">
    <property type="entry name" value="q2cbj1_9rhob like domain"/>
    <property type="match status" value="1"/>
</dbReference>
<keyword evidence="1" id="KW-0223">Dioxygenase</keyword>
<protein>
    <submittedName>
        <fullName evidence="1">Phytanoyl-CoA dioxygenase family protein</fullName>
    </submittedName>
</protein>
<name>A0ABU2N3M1_9PSEU</name>
<accession>A0ABU2N3M1</accession>
<keyword evidence="1" id="KW-0560">Oxidoreductase</keyword>
<organism evidence="1 2">
    <name type="scientific">Pseudonocardia charpentierae</name>
    <dbReference type="NCBI Taxonomy" id="3075545"/>
    <lineage>
        <taxon>Bacteria</taxon>
        <taxon>Bacillati</taxon>
        <taxon>Actinomycetota</taxon>
        <taxon>Actinomycetes</taxon>
        <taxon>Pseudonocardiales</taxon>
        <taxon>Pseudonocardiaceae</taxon>
        <taxon>Pseudonocardia</taxon>
    </lineage>
</organism>
<reference evidence="2" key="1">
    <citation type="submission" date="2023-07" db="EMBL/GenBank/DDBJ databases">
        <title>30 novel species of actinomycetes from the DSMZ collection.</title>
        <authorList>
            <person name="Nouioui I."/>
        </authorList>
    </citation>
    <scope>NUCLEOTIDE SEQUENCE [LARGE SCALE GENOMIC DNA]</scope>
    <source>
        <strain evidence="2">DSM 45834</strain>
    </source>
</reference>
<sequence length="344" mass="38606">MQEMREADESPDDTAGLRRRFARDGYLLIRNLIGRNIAGAIAEDALSTMRDGRYVAGEGESHHAVELPEGAAERTLSGALQRIELLHELGWHPRIRELATALLGPRAYVQPKKVLEALFPARLGDESLHVHRDNLGGPWCRDMITFRVALREATQETGSVAVLGGSHDYHHCSPRAAGDVPNSHCRLPEYASPEWVVPTLSPGDVVLFHCYTAHKVLSNGSDRVQLSAEYRWQSDDHPVHISALLPYRYFSDHPDIPGWNELTVGWRDPRWCAYPDTVETIYSRWPDGMSGSVPPSQLFALSPHAREHWRPEIVESDLYRTTPFELPGTFRAGQPPMPSFNSGR</sequence>
<proteinExistence type="predicted"/>
<evidence type="ECO:0000313" key="1">
    <source>
        <dbReference type="EMBL" id="MDT0348118.1"/>
    </source>
</evidence>
<dbReference type="PANTHER" id="PTHR20883">
    <property type="entry name" value="PHYTANOYL-COA DIOXYGENASE DOMAIN CONTAINING 1"/>
    <property type="match status" value="1"/>
</dbReference>
<dbReference type="PANTHER" id="PTHR20883:SF48">
    <property type="entry name" value="ECTOINE DIOXYGENASE"/>
    <property type="match status" value="1"/>
</dbReference>
<dbReference type="InterPro" id="IPR008775">
    <property type="entry name" value="Phytyl_CoA_dOase-like"/>
</dbReference>
<dbReference type="GO" id="GO:0051213">
    <property type="term" value="F:dioxygenase activity"/>
    <property type="evidence" value="ECO:0007669"/>
    <property type="project" value="UniProtKB-KW"/>
</dbReference>
<dbReference type="Pfam" id="PF05721">
    <property type="entry name" value="PhyH"/>
    <property type="match status" value="1"/>
</dbReference>
<dbReference type="SUPFAM" id="SSF51197">
    <property type="entry name" value="Clavaminate synthase-like"/>
    <property type="match status" value="1"/>
</dbReference>
<comment type="caution">
    <text evidence="1">The sequence shown here is derived from an EMBL/GenBank/DDBJ whole genome shotgun (WGS) entry which is preliminary data.</text>
</comment>
<dbReference type="RefSeq" id="WP_311554017.1">
    <property type="nucleotide sequence ID" value="NZ_JAVREJ010000001.1"/>
</dbReference>
<gene>
    <name evidence="1" type="ORF">RM445_01090</name>
</gene>
<dbReference type="EMBL" id="JAVREJ010000001">
    <property type="protein sequence ID" value="MDT0348118.1"/>
    <property type="molecule type" value="Genomic_DNA"/>
</dbReference>